<evidence type="ECO:0000313" key="1">
    <source>
        <dbReference type="EMBL" id="WOJ93088.1"/>
    </source>
</evidence>
<dbReference type="Pfam" id="PF13450">
    <property type="entry name" value="NAD_binding_8"/>
    <property type="match status" value="1"/>
</dbReference>
<dbReference type="SUPFAM" id="SSF51905">
    <property type="entry name" value="FAD/NAD(P)-binding domain"/>
    <property type="match status" value="1"/>
</dbReference>
<name>A0ABZ0I0P7_9GAMM</name>
<dbReference type="Proteomes" id="UP001626537">
    <property type="component" value="Chromosome"/>
</dbReference>
<dbReference type="InterPro" id="IPR006311">
    <property type="entry name" value="TAT_signal"/>
</dbReference>
<organism evidence="1 2">
    <name type="scientific">Congregibacter variabilis</name>
    <dbReference type="NCBI Taxonomy" id="3081200"/>
    <lineage>
        <taxon>Bacteria</taxon>
        <taxon>Pseudomonadati</taxon>
        <taxon>Pseudomonadota</taxon>
        <taxon>Gammaproteobacteria</taxon>
        <taxon>Cellvibrionales</taxon>
        <taxon>Halieaceae</taxon>
        <taxon>Congregibacter</taxon>
    </lineage>
</organism>
<proteinExistence type="predicted"/>
<gene>
    <name evidence="1" type="ORF">R0135_15065</name>
</gene>
<keyword evidence="2" id="KW-1185">Reference proteome</keyword>
<dbReference type="InterPro" id="IPR036188">
    <property type="entry name" value="FAD/NAD-bd_sf"/>
</dbReference>
<accession>A0ABZ0I0P7</accession>
<dbReference type="EMBL" id="CP136864">
    <property type="protein sequence ID" value="WOJ93088.1"/>
    <property type="molecule type" value="Genomic_DNA"/>
</dbReference>
<reference evidence="1 2" key="1">
    <citation type="submission" date="2023-10" db="EMBL/GenBank/DDBJ databases">
        <title>Two novel species belonging to the OM43/NOR5 clade.</title>
        <authorList>
            <person name="Park M."/>
        </authorList>
    </citation>
    <scope>NUCLEOTIDE SEQUENCE [LARGE SCALE GENOMIC DNA]</scope>
    <source>
        <strain evidence="1 2">IMCC43200</strain>
    </source>
</reference>
<dbReference type="PROSITE" id="PS51318">
    <property type="entry name" value="TAT"/>
    <property type="match status" value="1"/>
</dbReference>
<evidence type="ECO:0000313" key="2">
    <source>
        <dbReference type="Proteomes" id="UP001626537"/>
    </source>
</evidence>
<sequence>MIRSDKAPKEESNDAKTITRRDFLHDLSLASLALSVPSLTMARSARAASAQASYYPPTLTGMRGAHAGAFEVAHQLAREAKAFDDPQILDEHYDLVIVGAGISGLAAAHFYRKQHGPQSKILLLDNHDDFGGHAKRNEFHQGGAMRLAWGGTVNIEYPKYSDVGLGLLKELGVDIARLLQNFDYNWGDSGTGLAEATWFDKETYGEDVLIPGLSFSSIGREPLLQFISRFPVSDDAKAALTRFLNSQEDALSGLSTVERTAYTRQTRYADFLRTKGGLPDDAIQIFSGATMGSWGIRADDLSVAECLENGLPGEHILGLPDPEEVQEDYASAMFPDGNASIARLLVRSLMPGCYPTMSDTSDPFDIVTAELDYQRLDEAAAPTRLRLNSTVIEVRNRASADAVDVSYVRDGKLVRVSGDQCVMACYNRIIPHLCPQIPEVQKAALAQCIKRPMVCVNVALKDGRAIERSGVSQAYLPGRMLQLVNLVTGINTGPYSVQWKPEEPCVVHFFAAMGAENPEGLSISQQNQAGRLRLLDMDFADFEKEVNTVLNGIWGSAGLDITRDIQAITVNRWPHGYARDLADLEDPQWLASPGPYEIGRQTFGNVAIANSDAGADAYTHTAIDQAWRAIQELPSRSS</sequence>
<dbReference type="Gene3D" id="3.50.50.60">
    <property type="entry name" value="FAD/NAD(P)-binding domain"/>
    <property type="match status" value="1"/>
</dbReference>
<protein>
    <submittedName>
        <fullName evidence="1">NAD(P)/FAD-dependent oxidoreductase</fullName>
    </submittedName>
</protein>
<dbReference type="RefSeq" id="WP_407347747.1">
    <property type="nucleotide sequence ID" value="NZ_CP136864.1"/>
</dbReference>